<feature type="compositionally biased region" description="Low complexity" evidence="4">
    <location>
        <begin position="223"/>
        <end position="235"/>
    </location>
</feature>
<dbReference type="PANTHER" id="PTHR30404:SF0">
    <property type="entry name" value="N-ACETYLMURAMOYL-L-ALANINE AMIDASE AMIC"/>
    <property type="match status" value="1"/>
</dbReference>
<keyword evidence="7" id="KW-1185">Reference proteome</keyword>
<evidence type="ECO:0000256" key="1">
    <source>
        <dbReference type="ARBA" id="ARBA00001561"/>
    </source>
</evidence>
<feature type="region of interest" description="Disordered" evidence="4">
    <location>
        <begin position="194"/>
        <end position="276"/>
    </location>
</feature>
<evidence type="ECO:0000256" key="4">
    <source>
        <dbReference type="SAM" id="MobiDB-lite"/>
    </source>
</evidence>
<organism evidence="6 7">
    <name type="scientific">Desulfovibrio legallii</name>
    <dbReference type="NCBI Taxonomy" id="571438"/>
    <lineage>
        <taxon>Bacteria</taxon>
        <taxon>Pseudomonadati</taxon>
        <taxon>Thermodesulfobacteriota</taxon>
        <taxon>Desulfovibrionia</taxon>
        <taxon>Desulfovibrionales</taxon>
        <taxon>Desulfovibrionaceae</taxon>
        <taxon>Desulfovibrio</taxon>
    </lineage>
</organism>
<evidence type="ECO:0000313" key="6">
    <source>
        <dbReference type="EMBL" id="SDF06492.1"/>
    </source>
</evidence>
<name>A0A1G7I179_9BACT</name>
<evidence type="ECO:0000256" key="2">
    <source>
        <dbReference type="ARBA" id="ARBA00011901"/>
    </source>
</evidence>
<keyword evidence="3" id="KW-0378">Hydrolase</keyword>
<dbReference type="Gene3D" id="1.25.40.10">
    <property type="entry name" value="Tetratricopeptide repeat domain"/>
    <property type="match status" value="2"/>
</dbReference>
<sequence>MARKAKNIRRTQQTPHKAVLPRLLPPLVFLLALCLLVVCFYDSGYTSLPPTAKRYDTAKADIQALLQDSRRVNLREPWEKLAAEFQDIYKTDPDWPNRPAALFRAAECLEDLARRSFARSDAKKAVAVYTAVADRHADSRLADDALFRAARLSAAWLKDDAGALGLLARLKSQYPRGDMLPQALALEKALQASADGRTAPEARQVAAADGKPAARDVADTEDTAAAAANPAAPAPDKAPKPAPTPAVQAPAALPVKDASPAAPQQPTAAAHRDKSAAALAQATAGLKPWPAKELLARYTAGKASMARLRADKTRSCWRQPWEELRDDFLRVYLGRKTWAAAPGALFRAAQSQEALAGCSHLNAEYRQARDLYLALAEEFPRSALADDALLHAAALSSGPLNDPAAALALLDRLDTAYPKGDMRPQAAELRARLAAPSLGTAQAASDGPGAAQTAPGSAGAAAARTAQPRHVSDMARQLGLTVRRVFIDAGHGGRDPGTSHNGVLERVITLDVARTLGRLLAANGLDVVYSRTEDTTLGLRQRTDLANAAGADLFVSIHVNANNDARVCGFETYYLDLAADPEAARVAALENAHSDRSLGEMQNVLADVMLNARVQESRALARQVQRLALFRLQRRAFSVRNNGVKSAPFHVLLGAQMPAVLVELGYCTHADEARNLKNPRYRLALAEGLAEGILAYRDQLLQRRTAQNSLTPQGAGAM</sequence>
<evidence type="ECO:0000259" key="5">
    <source>
        <dbReference type="SMART" id="SM00646"/>
    </source>
</evidence>
<dbReference type="InterPro" id="IPR011990">
    <property type="entry name" value="TPR-like_helical_dom_sf"/>
</dbReference>
<proteinExistence type="predicted"/>
<dbReference type="SUPFAM" id="SSF53187">
    <property type="entry name" value="Zn-dependent exopeptidases"/>
    <property type="match status" value="1"/>
</dbReference>
<dbReference type="Pfam" id="PF13174">
    <property type="entry name" value="TPR_6"/>
    <property type="match status" value="2"/>
</dbReference>
<feature type="domain" description="MurNAc-LAA" evidence="5">
    <location>
        <begin position="543"/>
        <end position="694"/>
    </location>
</feature>
<gene>
    <name evidence="6" type="ORF">SAMN05192586_101115</name>
</gene>
<evidence type="ECO:0000313" key="7">
    <source>
        <dbReference type="Proteomes" id="UP000199355"/>
    </source>
</evidence>
<dbReference type="RefSeq" id="WP_092152384.1">
    <property type="nucleotide sequence ID" value="NZ_FNBX01000001.1"/>
</dbReference>
<evidence type="ECO:0000256" key="3">
    <source>
        <dbReference type="ARBA" id="ARBA00022801"/>
    </source>
</evidence>
<dbReference type="EC" id="3.5.1.28" evidence="2"/>
<protein>
    <recommendedName>
        <fullName evidence="2">N-acetylmuramoyl-L-alanine amidase</fullName>
        <ecNumber evidence="2">3.5.1.28</ecNumber>
    </recommendedName>
</protein>
<dbReference type="Gene3D" id="3.40.630.40">
    <property type="entry name" value="Zn-dependent exopeptidases"/>
    <property type="match status" value="1"/>
</dbReference>
<dbReference type="PANTHER" id="PTHR30404">
    <property type="entry name" value="N-ACETYLMURAMOYL-L-ALANINE AMIDASE"/>
    <property type="match status" value="1"/>
</dbReference>
<dbReference type="InterPro" id="IPR019734">
    <property type="entry name" value="TPR_rpt"/>
</dbReference>
<dbReference type="SMART" id="SM00646">
    <property type="entry name" value="Ami_3"/>
    <property type="match status" value="1"/>
</dbReference>
<dbReference type="GO" id="GO:0030288">
    <property type="term" value="C:outer membrane-bounded periplasmic space"/>
    <property type="evidence" value="ECO:0007669"/>
    <property type="project" value="TreeGrafter"/>
</dbReference>
<dbReference type="STRING" id="571438.SAMN05192586_101115"/>
<dbReference type="GO" id="GO:0009253">
    <property type="term" value="P:peptidoglycan catabolic process"/>
    <property type="evidence" value="ECO:0007669"/>
    <property type="project" value="InterPro"/>
</dbReference>
<dbReference type="Proteomes" id="UP000199355">
    <property type="component" value="Unassembled WGS sequence"/>
</dbReference>
<accession>A0A1G7I179</accession>
<feature type="region of interest" description="Disordered" evidence="4">
    <location>
        <begin position="438"/>
        <end position="468"/>
    </location>
</feature>
<comment type="catalytic activity">
    <reaction evidence="1">
        <text>Hydrolyzes the link between N-acetylmuramoyl residues and L-amino acid residues in certain cell-wall glycopeptides.</text>
        <dbReference type="EC" id="3.5.1.28"/>
    </reaction>
</comment>
<dbReference type="OrthoDB" id="9806267at2"/>
<dbReference type="InterPro" id="IPR050695">
    <property type="entry name" value="N-acetylmuramoyl_amidase_3"/>
</dbReference>
<feature type="compositionally biased region" description="Low complexity" evidence="4">
    <location>
        <begin position="447"/>
        <end position="468"/>
    </location>
</feature>
<dbReference type="InterPro" id="IPR002508">
    <property type="entry name" value="MurNAc-LAA_cat"/>
</dbReference>
<dbReference type="EMBL" id="FNBX01000001">
    <property type="protein sequence ID" value="SDF06492.1"/>
    <property type="molecule type" value="Genomic_DNA"/>
</dbReference>
<feature type="compositionally biased region" description="Low complexity" evidence="4">
    <location>
        <begin position="245"/>
        <end position="269"/>
    </location>
</feature>
<dbReference type="AlphaFoldDB" id="A0A1G7I179"/>
<reference evidence="7" key="1">
    <citation type="submission" date="2016-10" db="EMBL/GenBank/DDBJ databases">
        <authorList>
            <person name="Varghese N."/>
            <person name="Submissions S."/>
        </authorList>
    </citation>
    <scope>NUCLEOTIDE SEQUENCE [LARGE SCALE GENOMIC DNA]</scope>
    <source>
        <strain evidence="7">KHC7</strain>
    </source>
</reference>
<dbReference type="GO" id="GO:0008745">
    <property type="term" value="F:N-acetylmuramoyl-L-alanine amidase activity"/>
    <property type="evidence" value="ECO:0007669"/>
    <property type="project" value="UniProtKB-EC"/>
</dbReference>
<dbReference type="CDD" id="cd02696">
    <property type="entry name" value="MurNAc-LAA"/>
    <property type="match status" value="1"/>
</dbReference>
<dbReference type="Pfam" id="PF01520">
    <property type="entry name" value="Amidase_3"/>
    <property type="match status" value="1"/>
</dbReference>
<dbReference type="FunFam" id="3.40.630.40:FF:000005">
    <property type="entry name" value="N-acetylmuramoyl-L-alanine amidase (AmiA)"/>
    <property type="match status" value="1"/>
</dbReference>